<evidence type="ECO:0000256" key="6">
    <source>
        <dbReference type="ARBA" id="ARBA00023136"/>
    </source>
</evidence>
<organism evidence="10 11">
    <name type="scientific">Pontibacillus marinus BH030004 = DSM 16465</name>
    <dbReference type="NCBI Taxonomy" id="1385511"/>
    <lineage>
        <taxon>Bacteria</taxon>
        <taxon>Bacillati</taxon>
        <taxon>Bacillota</taxon>
        <taxon>Bacilli</taxon>
        <taxon>Bacillales</taxon>
        <taxon>Bacillaceae</taxon>
        <taxon>Pontibacillus</taxon>
    </lineage>
</organism>
<evidence type="ECO:0000313" key="11">
    <source>
        <dbReference type="Proteomes" id="UP000030403"/>
    </source>
</evidence>
<keyword evidence="5 7" id="KW-1133">Transmembrane helix</keyword>
<proteinExistence type="inferred from homology"/>
<dbReference type="EMBL" id="AVPF01000038">
    <property type="protein sequence ID" value="KGX85626.1"/>
    <property type="molecule type" value="Genomic_DNA"/>
</dbReference>
<evidence type="ECO:0000259" key="8">
    <source>
        <dbReference type="Pfam" id="PF04239"/>
    </source>
</evidence>
<sequence>MGILEITLRIAIAFITLLLLTRLMGRKEISQLTFFNFVSAIAVGTVAGSLTIDQALSIGNGIYALVGWTAFTIIMGYIDIKSKAARNVIEGQPVIVVKQGQVMENELRKLRLDINELNAKLREKNVFSINEVDYAILETDGKLSVMKKDKDKPVTQKDMNLSPKMNPVDMPTEIISDGKLNKDNLTKLDLDENWVNQQLTQANIQSVSDVFYAEIQNDGSLYIDSRNDTLH</sequence>
<accession>A0A0A5FXS9</accession>
<dbReference type="Pfam" id="PF20730">
    <property type="entry name" value="YetF_N"/>
    <property type="match status" value="1"/>
</dbReference>
<dbReference type="GO" id="GO:0005886">
    <property type="term" value="C:plasma membrane"/>
    <property type="evidence" value="ECO:0007669"/>
    <property type="project" value="UniProtKB-SubCell"/>
</dbReference>
<comment type="caution">
    <text evidence="10">The sequence shown here is derived from an EMBL/GenBank/DDBJ whole genome shotgun (WGS) entry which is preliminary data.</text>
</comment>
<gene>
    <name evidence="10" type="ORF">N783_14120</name>
</gene>
<comment type="similarity">
    <text evidence="2">Belongs to the UPF0702 family.</text>
</comment>
<dbReference type="PANTHER" id="PTHR34582:SF7">
    <property type="entry name" value="UPF0702 TRANSMEMBRANE PROTEIN YDFS"/>
    <property type="match status" value="1"/>
</dbReference>
<protein>
    <recommendedName>
        <fullName evidence="12">DUF421 domain-containing protein</fullName>
    </recommendedName>
</protein>
<dbReference type="OrthoDB" id="9778331at2"/>
<name>A0A0A5FXS9_9BACI</name>
<feature type="transmembrane region" description="Helical" evidence="7">
    <location>
        <begin position="32"/>
        <end position="52"/>
    </location>
</feature>
<evidence type="ECO:0008006" key="12">
    <source>
        <dbReference type="Google" id="ProtNLM"/>
    </source>
</evidence>
<dbReference type="Gene3D" id="3.30.240.20">
    <property type="entry name" value="bsu07140 like domains"/>
    <property type="match status" value="2"/>
</dbReference>
<evidence type="ECO:0000256" key="2">
    <source>
        <dbReference type="ARBA" id="ARBA00006448"/>
    </source>
</evidence>
<dbReference type="InterPro" id="IPR023090">
    <property type="entry name" value="UPF0702_alpha/beta_dom_sf"/>
</dbReference>
<dbReference type="Pfam" id="PF04239">
    <property type="entry name" value="DUF421"/>
    <property type="match status" value="1"/>
</dbReference>
<feature type="transmembrane region" description="Helical" evidence="7">
    <location>
        <begin position="6"/>
        <end position="25"/>
    </location>
</feature>
<reference evidence="10 11" key="1">
    <citation type="submission" date="2013-08" db="EMBL/GenBank/DDBJ databases">
        <authorList>
            <person name="Huang J."/>
            <person name="Wang G."/>
        </authorList>
    </citation>
    <scope>NUCLEOTIDE SEQUENCE [LARGE SCALE GENOMIC DNA]</scope>
    <source>
        <strain evidence="10 11">BH030004</strain>
    </source>
</reference>
<comment type="subcellular location">
    <subcellularLocation>
        <location evidence="1">Cell membrane</location>
        <topology evidence="1">Multi-pass membrane protein</topology>
    </subcellularLocation>
</comment>
<evidence type="ECO:0000313" key="10">
    <source>
        <dbReference type="EMBL" id="KGX85626.1"/>
    </source>
</evidence>
<dbReference type="InterPro" id="IPR048454">
    <property type="entry name" value="YetF_N"/>
</dbReference>
<keyword evidence="11" id="KW-1185">Reference proteome</keyword>
<evidence type="ECO:0000256" key="7">
    <source>
        <dbReference type="SAM" id="Phobius"/>
    </source>
</evidence>
<dbReference type="PANTHER" id="PTHR34582">
    <property type="entry name" value="UPF0702 TRANSMEMBRANE PROTEIN YCAP"/>
    <property type="match status" value="1"/>
</dbReference>
<keyword evidence="4 7" id="KW-0812">Transmembrane</keyword>
<evidence type="ECO:0000256" key="3">
    <source>
        <dbReference type="ARBA" id="ARBA00022475"/>
    </source>
</evidence>
<dbReference type="Proteomes" id="UP000030403">
    <property type="component" value="Unassembled WGS sequence"/>
</dbReference>
<evidence type="ECO:0000256" key="1">
    <source>
        <dbReference type="ARBA" id="ARBA00004651"/>
    </source>
</evidence>
<evidence type="ECO:0000256" key="4">
    <source>
        <dbReference type="ARBA" id="ARBA00022692"/>
    </source>
</evidence>
<dbReference type="InterPro" id="IPR007353">
    <property type="entry name" value="DUF421"/>
</dbReference>
<feature type="transmembrane region" description="Helical" evidence="7">
    <location>
        <begin position="58"/>
        <end position="78"/>
    </location>
</feature>
<dbReference type="RefSeq" id="WP_027445120.1">
    <property type="nucleotide sequence ID" value="NZ_AULJ01000001.1"/>
</dbReference>
<dbReference type="STRING" id="1385511.GCA_000425225_00025"/>
<feature type="domain" description="YetF-like N-terminal transmembrane" evidence="9">
    <location>
        <begin position="4"/>
        <end position="78"/>
    </location>
</feature>
<keyword evidence="3" id="KW-1003">Cell membrane</keyword>
<dbReference type="eggNOG" id="COG2323">
    <property type="taxonomic scope" value="Bacteria"/>
</dbReference>
<keyword evidence="6 7" id="KW-0472">Membrane</keyword>
<feature type="domain" description="YetF C-terminal" evidence="8">
    <location>
        <begin position="81"/>
        <end position="215"/>
    </location>
</feature>
<evidence type="ECO:0000259" key="9">
    <source>
        <dbReference type="Pfam" id="PF20730"/>
    </source>
</evidence>
<evidence type="ECO:0000256" key="5">
    <source>
        <dbReference type="ARBA" id="ARBA00022989"/>
    </source>
</evidence>
<dbReference type="AlphaFoldDB" id="A0A0A5FXS9"/>